<comment type="caution">
    <text evidence="1">The sequence shown here is derived from an EMBL/GenBank/DDBJ whole genome shotgun (WGS) entry which is preliminary data.</text>
</comment>
<dbReference type="EMBL" id="AHOR02000035">
    <property type="protein sequence ID" value="EMF81332.1"/>
    <property type="molecule type" value="Genomic_DNA"/>
</dbReference>
<accession>M3FLS7</accession>
<proteinExistence type="predicted"/>
<dbReference type="Proteomes" id="UP000011770">
    <property type="component" value="Unassembled WGS sequence"/>
</dbReference>
<evidence type="ECO:0000313" key="1">
    <source>
        <dbReference type="EMBL" id="EMF81332.1"/>
    </source>
</evidence>
<evidence type="ECO:0000313" key="2">
    <source>
        <dbReference type="Proteomes" id="UP000011770"/>
    </source>
</evidence>
<reference evidence="1 2" key="1">
    <citation type="submission" date="2013-01" db="EMBL/GenBank/DDBJ databases">
        <authorList>
            <person name="Harkins D.M."/>
            <person name="Durkin A.S."/>
            <person name="Brinkac L.M."/>
            <person name="Haft D.H."/>
            <person name="Selengut J.D."/>
            <person name="Sanka R."/>
            <person name="DePew J."/>
            <person name="Purushe J."/>
            <person name="Tulsiani S.M."/>
            <person name="Graham G.C."/>
            <person name="Burns M.-A."/>
            <person name="Dohnt M.F."/>
            <person name="Smythe L.D."/>
            <person name="McKay D.B."/>
            <person name="Craig S.B."/>
            <person name="Vinetz J.M."/>
            <person name="Sutton G.G."/>
            <person name="Nierman W.C."/>
            <person name="Fouts D.E."/>
        </authorList>
    </citation>
    <scope>NUCLEOTIDE SEQUENCE [LARGE SCALE GENOMIC DNA]</scope>
    <source>
        <strain evidence="1 2">LT2116</strain>
    </source>
</reference>
<dbReference type="AlphaFoldDB" id="M3FLS7"/>
<name>M3FLS7_9LEPT</name>
<protein>
    <submittedName>
        <fullName evidence="1">Uncharacterized protein</fullName>
    </submittedName>
</protein>
<gene>
    <name evidence="1" type="ORF">LEP1GSC188_4937</name>
</gene>
<organism evidence="1 2">
    <name type="scientific">Leptospira weilii serovar Topaz str. LT2116</name>
    <dbReference type="NCBI Taxonomy" id="1088540"/>
    <lineage>
        <taxon>Bacteria</taxon>
        <taxon>Pseudomonadati</taxon>
        <taxon>Spirochaetota</taxon>
        <taxon>Spirochaetia</taxon>
        <taxon>Leptospirales</taxon>
        <taxon>Leptospiraceae</taxon>
        <taxon>Leptospira</taxon>
    </lineage>
</organism>
<sequence length="38" mass="4813">MKFILHKIILIFEYLFYRIRFLPIWVRKKGLCNSLRRS</sequence>